<dbReference type="RefSeq" id="XP_002432978.1">
    <property type="nucleotide sequence ID" value="XM_002432933.1"/>
</dbReference>
<dbReference type="KEGG" id="phu:Phum_PHUM607640"/>
<dbReference type="InterPro" id="IPR018247">
    <property type="entry name" value="EF_Hand_1_Ca_BS"/>
</dbReference>
<dbReference type="InterPro" id="IPR011992">
    <property type="entry name" value="EF-hand-dom_pair"/>
</dbReference>
<dbReference type="InterPro" id="IPR019577">
    <property type="entry name" value="SPARC/Testican_Ca-bd-dom"/>
</dbReference>
<dbReference type="HOGENOM" id="CLU_023483_1_0_1"/>
<evidence type="ECO:0000256" key="1">
    <source>
        <dbReference type="ARBA" id="ARBA00004613"/>
    </source>
</evidence>
<feature type="domain" description="Kazal-like" evidence="11">
    <location>
        <begin position="23"/>
        <end position="84"/>
    </location>
</feature>
<dbReference type="GO" id="GO:0008201">
    <property type="term" value="F:heparin binding"/>
    <property type="evidence" value="ECO:0007669"/>
    <property type="project" value="TreeGrafter"/>
</dbReference>
<evidence type="ECO:0000256" key="9">
    <source>
        <dbReference type="SAM" id="SignalP"/>
    </source>
</evidence>
<dbReference type="Pfam" id="PF07648">
    <property type="entry name" value="Kazal_2"/>
    <property type="match status" value="1"/>
</dbReference>
<dbReference type="AlphaFoldDB" id="E0W3N4"/>
<dbReference type="SMART" id="SM00280">
    <property type="entry name" value="KAZAL"/>
    <property type="match status" value="1"/>
</dbReference>
<dbReference type="Gene3D" id="3.30.60.30">
    <property type="match status" value="1"/>
</dbReference>
<evidence type="ECO:0000256" key="6">
    <source>
        <dbReference type="ARBA" id="ARBA00023157"/>
    </source>
</evidence>
<dbReference type="InterPro" id="IPR000716">
    <property type="entry name" value="Thyroglobulin_1"/>
</dbReference>
<accession>E0W3N4</accession>
<dbReference type="PROSITE" id="PS51465">
    <property type="entry name" value="KAZAL_2"/>
    <property type="match status" value="1"/>
</dbReference>
<feature type="domain" description="Thyroglobulin type-1" evidence="10">
    <location>
        <begin position="300"/>
        <end position="365"/>
    </location>
</feature>
<dbReference type="SUPFAM" id="SSF100895">
    <property type="entry name" value="Kazal-type serine protease inhibitors"/>
    <property type="match status" value="1"/>
</dbReference>
<dbReference type="Gene3D" id="1.10.238.10">
    <property type="entry name" value="EF-hand"/>
    <property type="match status" value="2"/>
</dbReference>
<dbReference type="OrthoDB" id="5986054at2759"/>
<dbReference type="CTD" id="8237119"/>
<dbReference type="CDD" id="cd00104">
    <property type="entry name" value="KAZAL_FS"/>
    <property type="match status" value="1"/>
</dbReference>
<dbReference type="Pfam" id="PF10591">
    <property type="entry name" value="SPARC_Ca_bdg"/>
    <property type="match status" value="2"/>
</dbReference>
<keyword evidence="6 8" id="KW-1015">Disulfide bond</keyword>
<evidence type="ECO:0000256" key="2">
    <source>
        <dbReference type="ARBA" id="ARBA00022525"/>
    </source>
</evidence>
<dbReference type="STRING" id="121224.E0W3N4"/>
<evidence type="ECO:0000256" key="7">
    <source>
        <dbReference type="ARBA" id="ARBA00023180"/>
    </source>
</evidence>
<feature type="chain" id="PRO_5014570309" evidence="9">
    <location>
        <begin position="23"/>
        <end position="477"/>
    </location>
</feature>
<dbReference type="PANTHER" id="PTHR12352">
    <property type="entry name" value="SECRETED MODULAR CALCIUM-BINDING PROTEIN"/>
    <property type="match status" value="1"/>
</dbReference>
<dbReference type="GO" id="GO:0030198">
    <property type="term" value="P:extracellular matrix organization"/>
    <property type="evidence" value="ECO:0007669"/>
    <property type="project" value="TreeGrafter"/>
</dbReference>
<dbReference type="InterPro" id="IPR036857">
    <property type="entry name" value="Thyroglobulin_1_sf"/>
</dbReference>
<feature type="domain" description="Thyroglobulin type-1" evidence="10">
    <location>
        <begin position="85"/>
        <end position="148"/>
    </location>
</feature>
<proteinExistence type="predicted"/>
<feature type="signal peptide" evidence="9">
    <location>
        <begin position="1"/>
        <end position="22"/>
    </location>
</feature>
<dbReference type="GO" id="GO:0050840">
    <property type="term" value="F:extracellular matrix binding"/>
    <property type="evidence" value="ECO:0007669"/>
    <property type="project" value="TreeGrafter"/>
</dbReference>
<evidence type="ECO:0000256" key="4">
    <source>
        <dbReference type="ARBA" id="ARBA00022737"/>
    </source>
</evidence>
<dbReference type="OMA" id="KRMGPNP"/>
<dbReference type="eggNOG" id="KOG4578">
    <property type="taxonomic scope" value="Eukaryota"/>
</dbReference>
<dbReference type="EnsemblMetazoa" id="PHUM607640-RA">
    <property type="protein sequence ID" value="PHUM607640-PA"/>
    <property type="gene ID" value="PHUM607640"/>
</dbReference>
<reference evidence="12" key="2">
    <citation type="submission" date="2007-04" db="EMBL/GenBank/DDBJ databases">
        <title>The genome of the human body louse.</title>
        <authorList>
            <consortium name="The Human Body Louse Genome Consortium"/>
            <person name="Kirkness E."/>
            <person name="Walenz B."/>
            <person name="Hass B."/>
            <person name="Bruggner R."/>
            <person name="Strausberg R."/>
        </authorList>
    </citation>
    <scope>NUCLEOTIDE SEQUENCE</scope>
    <source>
        <strain evidence="12">USDA</strain>
    </source>
</reference>
<dbReference type="Pfam" id="PF00086">
    <property type="entry name" value="Thyroglobulin_1"/>
    <property type="match status" value="2"/>
</dbReference>
<dbReference type="InParanoid" id="E0W3N4"/>
<dbReference type="SUPFAM" id="SSF47473">
    <property type="entry name" value="EF-hand"/>
    <property type="match status" value="2"/>
</dbReference>
<keyword evidence="3 9" id="KW-0732">Signal</keyword>
<evidence type="ECO:0000256" key="3">
    <source>
        <dbReference type="ARBA" id="ARBA00022729"/>
    </source>
</evidence>
<feature type="disulfide bond" evidence="8">
    <location>
        <begin position="119"/>
        <end position="126"/>
    </location>
</feature>
<evidence type="ECO:0000259" key="11">
    <source>
        <dbReference type="PROSITE" id="PS51465"/>
    </source>
</evidence>
<dbReference type="EMBL" id="AAZO01007429">
    <property type="status" value="NOT_ANNOTATED_CDS"/>
    <property type="molecule type" value="Genomic_DNA"/>
</dbReference>
<reference evidence="12" key="1">
    <citation type="submission" date="2007-04" db="EMBL/GenBank/DDBJ databases">
        <title>Annotation of Pediculus humanus corporis strain USDA.</title>
        <authorList>
            <person name="Kirkness E."/>
            <person name="Hannick L."/>
            <person name="Hass B."/>
            <person name="Bruggner R."/>
            <person name="Lawson D."/>
            <person name="Bidwell S."/>
            <person name="Joardar V."/>
            <person name="Caler E."/>
            <person name="Walenz B."/>
            <person name="Inman J."/>
            <person name="Schobel S."/>
            <person name="Galinsky K."/>
            <person name="Amedeo P."/>
            <person name="Strausberg R."/>
        </authorList>
    </citation>
    <scope>NUCLEOTIDE SEQUENCE</scope>
    <source>
        <strain evidence="12">USDA</strain>
    </source>
</reference>
<reference evidence="13" key="3">
    <citation type="submission" date="2021-02" db="UniProtKB">
        <authorList>
            <consortium name="EnsemblMetazoa"/>
        </authorList>
    </citation>
    <scope>IDENTIFICATION</scope>
    <source>
        <strain evidence="13">USDA</strain>
    </source>
</reference>
<evidence type="ECO:0000256" key="5">
    <source>
        <dbReference type="ARBA" id="ARBA00022837"/>
    </source>
</evidence>
<dbReference type="InterPro" id="IPR036058">
    <property type="entry name" value="Kazal_dom_sf"/>
</dbReference>
<dbReference type="FunFam" id="4.10.800.10:FF:000004">
    <property type="entry name" value="SPARC-related modular calcium-binding protein 1"/>
    <property type="match status" value="1"/>
</dbReference>
<comment type="caution">
    <text evidence="8">Lacks conserved residue(s) required for the propagation of feature annotation.</text>
</comment>
<dbReference type="SUPFAM" id="SSF57610">
    <property type="entry name" value="Thyroglobulin type-1 domain"/>
    <property type="match status" value="2"/>
</dbReference>
<gene>
    <name evidence="13" type="primary">8237119</name>
    <name evidence="12" type="ORF">Phum_PHUM607640</name>
</gene>
<keyword evidence="14" id="KW-1185">Reference proteome</keyword>
<evidence type="ECO:0000313" key="12">
    <source>
        <dbReference type="EMBL" id="EEB20240.1"/>
    </source>
</evidence>
<feature type="disulfide bond" evidence="8">
    <location>
        <begin position="335"/>
        <end position="342"/>
    </location>
</feature>
<dbReference type="GeneID" id="8237119"/>
<dbReference type="InterPro" id="IPR051950">
    <property type="entry name" value="Dev_reg/Prot_inhib"/>
</dbReference>
<feature type="disulfide bond" evidence="8">
    <location>
        <begin position="128"/>
        <end position="148"/>
    </location>
</feature>
<protein>
    <submittedName>
        <fullName evidence="12 13">Uncharacterized protein</fullName>
    </submittedName>
</protein>
<dbReference type="GO" id="GO:0005615">
    <property type="term" value="C:extracellular space"/>
    <property type="evidence" value="ECO:0007669"/>
    <property type="project" value="TreeGrafter"/>
</dbReference>
<sequence>MKNLVLILVLLSIETFFQIISAGNDGETCSKSFEECEKVFNGKKKQDLKLCGSNNVTYVNRCFLEMDVCIGNKITIKHKGRCRTRQPCFRELKKAERNRENQEFVPTCLKDGTFSPMQCHNETGFCWCVTPKGKLIPNSAKRHDKPNCSRKFKMRRRASVRKDNKEICGPNDKQKFSENLLNLFRAEYGKDLNEDVDTVLLNQKILNWKFQSIDRNDDEYLQRAEYKVLRRLKKLIKPKKCAKMFAKICDLDRDFKISKSEWSACLGVSMITLKGSPIASLSGQLPGFEHVNRKDQEPEANDCFSDRQAVLAEQRSNNLYVPECTPDGRYNRIQCYKSTGYCWCVNEDDGKPIPGTSVKDQLPKCDSVPVPIRPMKGLMEFLADKVISKNVTQYSMEQVVSLSFLSLDSNNNKYLDRKEWKNFRTLIVDNKNLRRCGKRLPRFCDINNDRRISMTEWTNCLHRRGPNPLKSYLKDDD</sequence>
<dbReference type="SMART" id="SM00211">
    <property type="entry name" value="TY"/>
    <property type="match status" value="2"/>
</dbReference>
<dbReference type="GO" id="GO:0005509">
    <property type="term" value="F:calcium ion binding"/>
    <property type="evidence" value="ECO:0007669"/>
    <property type="project" value="InterPro"/>
</dbReference>
<keyword evidence="2" id="KW-0964">Secreted</keyword>
<organism>
    <name type="scientific">Pediculus humanus subsp. corporis</name>
    <name type="common">Body louse</name>
    <dbReference type="NCBI Taxonomy" id="121224"/>
    <lineage>
        <taxon>Eukaryota</taxon>
        <taxon>Metazoa</taxon>
        <taxon>Ecdysozoa</taxon>
        <taxon>Arthropoda</taxon>
        <taxon>Hexapoda</taxon>
        <taxon>Insecta</taxon>
        <taxon>Pterygota</taxon>
        <taxon>Neoptera</taxon>
        <taxon>Paraneoptera</taxon>
        <taxon>Psocodea</taxon>
        <taxon>Troctomorpha</taxon>
        <taxon>Phthiraptera</taxon>
        <taxon>Anoplura</taxon>
        <taxon>Pediculidae</taxon>
        <taxon>Pediculus</taxon>
    </lineage>
</organism>
<dbReference type="GO" id="GO:0005604">
    <property type="term" value="C:basement membrane"/>
    <property type="evidence" value="ECO:0007669"/>
    <property type="project" value="TreeGrafter"/>
</dbReference>
<keyword evidence="4" id="KW-0677">Repeat</keyword>
<name>E0W3N4_PEDHC</name>
<evidence type="ECO:0000313" key="14">
    <source>
        <dbReference type="Proteomes" id="UP000009046"/>
    </source>
</evidence>
<dbReference type="PROSITE" id="PS00484">
    <property type="entry name" value="THYROGLOBULIN_1_1"/>
    <property type="match status" value="2"/>
</dbReference>
<dbReference type="Gene3D" id="4.10.800.10">
    <property type="entry name" value="Thyroglobulin type-1"/>
    <property type="match status" value="2"/>
</dbReference>
<dbReference type="PROSITE" id="PS51162">
    <property type="entry name" value="THYROGLOBULIN_1_2"/>
    <property type="match status" value="2"/>
</dbReference>
<evidence type="ECO:0000256" key="8">
    <source>
        <dbReference type="PROSITE-ProRule" id="PRU00500"/>
    </source>
</evidence>
<dbReference type="EMBL" id="DS235882">
    <property type="protein sequence ID" value="EEB20240.1"/>
    <property type="molecule type" value="Genomic_DNA"/>
</dbReference>
<evidence type="ECO:0000313" key="13">
    <source>
        <dbReference type="EnsemblMetazoa" id="PHUM607640-PA"/>
    </source>
</evidence>
<dbReference type="CDD" id="cd00191">
    <property type="entry name" value="TY"/>
    <property type="match status" value="2"/>
</dbReference>
<comment type="subcellular location">
    <subcellularLocation>
        <location evidence="1">Secreted</location>
    </subcellularLocation>
</comment>
<dbReference type="PANTHER" id="PTHR12352:SF30">
    <property type="entry name" value="FI05255P"/>
    <property type="match status" value="1"/>
</dbReference>
<dbReference type="PROSITE" id="PS00018">
    <property type="entry name" value="EF_HAND_1"/>
    <property type="match status" value="2"/>
</dbReference>
<keyword evidence="7" id="KW-0325">Glycoprotein</keyword>
<dbReference type="InterPro" id="IPR002350">
    <property type="entry name" value="Kazal_dom"/>
</dbReference>
<dbReference type="VEuPathDB" id="VectorBase:PHUM607640"/>
<keyword evidence="5" id="KW-0106">Calcium</keyword>
<dbReference type="Proteomes" id="UP000009046">
    <property type="component" value="Unassembled WGS sequence"/>
</dbReference>
<evidence type="ECO:0000259" key="10">
    <source>
        <dbReference type="PROSITE" id="PS51162"/>
    </source>
</evidence>
<dbReference type="FunCoup" id="E0W3N4">
    <property type="interactions" value="87"/>
</dbReference>